<name>A0ABS8AJD4_9BACT</name>
<accession>A0ABS8AJD4</accession>
<comment type="caution">
    <text evidence="2">The sequence shown here is derived from an EMBL/GenBank/DDBJ whole genome shotgun (WGS) entry which is preliminary data.</text>
</comment>
<keyword evidence="3" id="KW-1185">Reference proteome</keyword>
<organism evidence="2 3">
    <name type="scientific">Hymenobacter nitidus</name>
    <dbReference type="NCBI Taxonomy" id="2880929"/>
    <lineage>
        <taxon>Bacteria</taxon>
        <taxon>Pseudomonadati</taxon>
        <taxon>Bacteroidota</taxon>
        <taxon>Cytophagia</taxon>
        <taxon>Cytophagales</taxon>
        <taxon>Hymenobacteraceae</taxon>
        <taxon>Hymenobacter</taxon>
    </lineage>
</organism>
<sequence length="129" mass="14698">MAKALLLILCCFSSYFCFGQQQYVSHHTLATKFKAITLTDAATGNRFVLDSARIMVTAFNPQGKKLWRTDAWKDNHLAAYRVTRPVISYFALGKDDSAKKKEVIWLTYNNTQFGFLDKKTGAFTWLGQD</sequence>
<dbReference type="Proteomes" id="UP001165297">
    <property type="component" value="Unassembled WGS sequence"/>
</dbReference>
<evidence type="ECO:0000313" key="3">
    <source>
        <dbReference type="Proteomes" id="UP001165297"/>
    </source>
</evidence>
<feature type="chain" id="PRO_5046623059" description="S9 family peptidase" evidence="1">
    <location>
        <begin position="20"/>
        <end position="129"/>
    </location>
</feature>
<evidence type="ECO:0000256" key="1">
    <source>
        <dbReference type="SAM" id="SignalP"/>
    </source>
</evidence>
<evidence type="ECO:0000313" key="2">
    <source>
        <dbReference type="EMBL" id="MCB2380462.1"/>
    </source>
</evidence>
<feature type="signal peptide" evidence="1">
    <location>
        <begin position="1"/>
        <end position="19"/>
    </location>
</feature>
<proteinExistence type="predicted"/>
<evidence type="ECO:0008006" key="4">
    <source>
        <dbReference type="Google" id="ProtNLM"/>
    </source>
</evidence>
<dbReference type="RefSeq" id="WP_226190472.1">
    <property type="nucleotide sequence ID" value="NZ_JAJADQ010000018.1"/>
</dbReference>
<dbReference type="EMBL" id="JAJADQ010000018">
    <property type="protein sequence ID" value="MCB2380462.1"/>
    <property type="molecule type" value="Genomic_DNA"/>
</dbReference>
<keyword evidence="1" id="KW-0732">Signal</keyword>
<reference evidence="2" key="1">
    <citation type="submission" date="2021-10" db="EMBL/GenBank/DDBJ databases">
        <authorList>
            <person name="Dean J.D."/>
            <person name="Kim M.K."/>
            <person name="Newey C.N."/>
            <person name="Stoker T.S."/>
            <person name="Thompson D.W."/>
            <person name="Grose J.H."/>
        </authorList>
    </citation>
    <scope>NUCLEOTIDE SEQUENCE</scope>
    <source>
        <strain evidence="2">BT635</strain>
    </source>
</reference>
<protein>
    <recommendedName>
        <fullName evidence="4">S9 family peptidase</fullName>
    </recommendedName>
</protein>
<gene>
    <name evidence="2" type="ORF">LGH70_22910</name>
</gene>